<name>A0A0C3RSG1_PHLG1</name>
<organism evidence="7 8">
    <name type="scientific">Phlebiopsis gigantea (strain 11061_1 CR5-6)</name>
    <name type="common">White-rot fungus</name>
    <name type="synonym">Peniophora gigantea</name>
    <dbReference type="NCBI Taxonomy" id="745531"/>
    <lineage>
        <taxon>Eukaryota</taxon>
        <taxon>Fungi</taxon>
        <taxon>Dikarya</taxon>
        <taxon>Basidiomycota</taxon>
        <taxon>Agaricomycotina</taxon>
        <taxon>Agaricomycetes</taxon>
        <taxon>Polyporales</taxon>
        <taxon>Phanerochaetaceae</taxon>
        <taxon>Phlebiopsis</taxon>
    </lineage>
</organism>
<protein>
    <recommendedName>
        <fullName evidence="6">MYND-type domain-containing protein</fullName>
    </recommendedName>
</protein>
<dbReference type="PROSITE" id="PS50865">
    <property type="entry name" value="ZF_MYND_2"/>
    <property type="match status" value="1"/>
</dbReference>
<evidence type="ECO:0000313" key="7">
    <source>
        <dbReference type="EMBL" id="KIP03296.1"/>
    </source>
</evidence>
<dbReference type="InterPro" id="IPR002893">
    <property type="entry name" value="Znf_MYND"/>
</dbReference>
<gene>
    <name evidence="7" type="ORF">PHLGIDRAFT_245089</name>
</gene>
<accession>A0A0C3RSG1</accession>
<keyword evidence="2 4" id="KW-0863">Zinc-finger</keyword>
<evidence type="ECO:0000256" key="4">
    <source>
        <dbReference type="PROSITE-ProRule" id="PRU00134"/>
    </source>
</evidence>
<evidence type="ECO:0000259" key="6">
    <source>
        <dbReference type="PROSITE" id="PS50865"/>
    </source>
</evidence>
<sequence length="229" mass="25237">MAATPGRHFDLDRLSEALSRLTTTDEKASTIVSHFADPQSAITPAGAELFDNEEFSELLDRHGVSHFDLARAMPSRAKFALEKIPCAYINVNTEQECLKDGTAVCTNCRLVLYCSKECQKRHWKVHKEDCKSYLRSKDWEPGWVEEQRAPTFMTGTPRNSSFSNGMALWGGIPAIDILNVQGDGSKTNDALDIAFIGMCHVLPFEGPTGSQSPSFGRLAKLDSNSQPAP</sequence>
<dbReference type="Proteomes" id="UP000053257">
    <property type="component" value="Unassembled WGS sequence"/>
</dbReference>
<dbReference type="SUPFAM" id="SSF144232">
    <property type="entry name" value="HIT/MYND zinc finger-like"/>
    <property type="match status" value="1"/>
</dbReference>
<evidence type="ECO:0000313" key="8">
    <source>
        <dbReference type="Proteomes" id="UP000053257"/>
    </source>
</evidence>
<proteinExistence type="predicted"/>
<evidence type="ECO:0000256" key="1">
    <source>
        <dbReference type="ARBA" id="ARBA00022723"/>
    </source>
</evidence>
<feature type="domain" description="MYND-type" evidence="6">
    <location>
        <begin position="94"/>
        <end position="130"/>
    </location>
</feature>
<evidence type="ECO:0000256" key="3">
    <source>
        <dbReference type="ARBA" id="ARBA00022833"/>
    </source>
</evidence>
<dbReference type="OrthoDB" id="2754812at2759"/>
<dbReference type="Pfam" id="PF01753">
    <property type="entry name" value="zf-MYND"/>
    <property type="match status" value="1"/>
</dbReference>
<dbReference type="Gene3D" id="6.10.140.2220">
    <property type="match status" value="1"/>
</dbReference>
<dbReference type="AlphaFoldDB" id="A0A0C3RSG1"/>
<dbReference type="HOGENOM" id="CLU_1210216_0_0_1"/>
<keyword evidence="3" id="KW-0862">Zinc</keyword>
<evidence type="ECO:0000256" key="5">
    <source>
        <dbReference type="SAM" id="MobiDB-lite"/>
    </source>
</evidence>
<feature type="region of interest" description="Disordered" evidence="5">
    <location>
        <begin position="208"/>
        <end position="229"/>
    </location>
</feature>
<evidence type="ECO:0000256" key="2">
    <source>
        <dbReference type="ARBA" id="ARBA00022771"/>
    </source>
</evidence>
<keyword evidence="1" id="KW-0479">Metal-binding</keyword>
<keyword evidence="8" id="KW-1185">Reference proteome</keyword>
<reference evidence="7 8" key="1">
    <citation type="journal article" date="2014" name="PLoS Genet.">
        <title>Analysis of the Phlebiopsis gigantea genome, transcriptome and secretome provides insight into its pioneer colonization strategies of wood.</title>
        <authorList>
            <person name="Hori C."/>
            <person name="Ishida T."/>
            <person name="Igarashi K."/>
            <person name="Samejima M."/>
            <person name="Suzuki H."/>
            <person name="Master E."/>
            <person name="Ferreira P."/>
            <person name="Ruiz-Duenas F.J."/>
            <person name="Held B."/>
            <person name="Canessa P."/>
            <person name="Larrondo L.F."/>
            <person name="Schmoll M."/>
            <person name="Druzhinina I.S."/>
            <person name="Kubicek C.P."/>
            <person name="Gaskell J.A."/>
            <person name="Kersten P."/>
            <person name="St John F."/>
            <person name="Glasner J."/>
            <person name="Sabat G."/>
            <person name="Splinter BonDurant S."/>
            <person name="Syed K."/>
            <person name="Yadav J."/>
            <person name="Mgbeahuruike A.C."/>
            <person name="Kovalchuk A."/>
            <person name="Asiegbu F.O."/>
            <person name="Lackner G."/>
            <person name="Hoffmeister D."/>
            <person name="Rencoret J."/>
            <person name="Gutierrez A."/>
            <person name="Sun H."/>
            <person name="Lindquist E."/>
            <person name="Barry K."/>
            <person name="Riley R."/>
            <person name="Grigoriev I.V."/>
            <person name="Henrissat B."/>
            <person name="Kues U."/>
            <person name="Berka R.M."/>
            <person name="Martinez A.T."/>
            <person name="Covert S.F."/>
            <person name="Blanchette R.A."/>
            <person name="Cullen D."/>
        </authorList>
    </citation>
    <scope>NUCLEOTIDE SEQUENCE [LARGE SCALE GENOMIC DNA]</scope>
    <source>
        <strain evidence="7 8">11061_1 CR5-6</strain>
    </source>
</reference>
<dbReference type="GO" id="GO:0008270">
    <property type="term" value="F:zinc ion binding"/>
    <property type="evidence" value="ECO:0007669"/>
    <property type="project" value="UniProtKB-KW"/>
</dbReference>
<dbReference type="EMBL" id="KN840623">
    <property type="protein sequence ID" value="KIP03296.1"/>
    <property type="molecule type" value="Genomic_DNA"/>
</dbReference>